<gene>
    <name evidence="8" type="ORF">PoB_005598800</name>
</gene>
<evidence type="ECO:0000256" key="4">
    <source>
        <dbReference type="ARBA" id="ARBA00022989"/>
    </source>
</evidence>
<comment type="caution">
    <text evidence="8">The sequence shown here is derived from an EMBL/GenBank/DDBJ whole genome shotgun (WGS) entry which is preliminary data.</text>
</comment>
<evidence type="ECO:0000256" key="3">
    <source>
        <dbReference type="ARBA" id="ARBA00022692"/>
    </source>
</evidence>
<protein>
    <submittedName>
        <fullName evidence="8">Solute carrier family 13 member 2</fullName>
    </submittedName>
</protein>
<dbReference type="PANTHER" id="PTHR10283">
    <property type="entry name" value="SOLUTE CARRIER FAMILY 13 MEMBER"/>
    <property type="match status" value="1"/>
</dbReference>
<organism evidence="8 9">
    <name type="scientific">Plakobranchus ocellatus</name>
    <dbReference type="NCBI Taxonomy" id="259542"/>
    <lineage>
        <taxon>Eukaryota</taxon>
        <taxon>Metazoa</taxon>
        <taxon>Spiralia</taxon>
        <taxon>Lophotrochozoa</taxon>
        <taxon>Mollusca</taxon>
        <taxon>Gastropoda</taxon>
        <taxon>Heterobranchia</taxon>
        <taxon>Euthyneura</taxon>
        <taxon>Panpulmonata</taxon>
        <taxon>Sacoglossa</taxon>
        <taxon>Placobranchoidea</taxon>
        <taxon>Plakobranchidae</taxon>
        <taxon>Plakobranchus</taxon>
    </lineage>
</organism>
<dbReference type="InterPro" id="IPR001898">
    <property type="entry name" value="SLC13A/DASS"/>
</dbReference>
<name>A0AAV4CC90_9GAST</name>
<sequence length="405" mass="44663">MGFMWITEALPIPVTALLPSVLFPVLGVLSASEVASSYLKDTMIFSFSCLSFALTIERWNLHRRIALGCLLLTGSSPKWLTLGFMVPTWFLSMWVNNTSATAMMIPVASAVLKQLAELETVQASDKFGEDSNNADQKELAQMADNSEDDQQGKSSSPHLDKKRPDSGVRHSEHDAEAMQDAISISGSSEFRRLCKALSLCVCYSATIGGTASLTGTSTNLVMQGQADDRFVEVRTSHDYPSANILTTKNKIFNNILFHFTCLRCREVLRFSCGDKTATEATRSIVRKELQKLGPFTFAEKVIIGHFILMLTLWLTMKMPGGFGWGQIFQPGFVSNSTTGVIVIASLFVFPSNTKNKATCSPEPLMTWQYLQDNFAWGTWILLGGAFAMASSCQVRDHSSLGNRQR</sequence>
<keyword evidence="5 7" id="KW-0472">Membrane</keyword>
<evidence type="ECO:0000256" key="2">
    <source>
        <dbReference type="ARBA" id="ARBA00006772"/>
    </source>
</evidence>
<dbReference type="GO" id="GO:0022857">
    <property type="term" value="F:transmembrane transporter activity"/>
    <property type="evidence" value="ECO:0007669"/>
    <property type="project" value="InterPro"/>
</dbReference>
<dbReference type="PANTHER" id="PTHR10283:SF135">
    <property type="entry name" value="SOLUTE CARRIER FAMILY 13 MEMBER 5"/>
    <property type="match status" value="1"/>
</dbReference>
<feature type="transmembrane region" description="Helical" evidence="7">
    <location>
        <begin position="327"/>
        <end position="349"/>
    </location>
</feature>
<evidence type="ECO:0000256" key="7">
    <source>
        <dbReference type="SAM" id="Phobius"/>
    </source>
</evidence>
<dbReference type="Proteomes" id="UP000735302">
    <property type="component" value="Unassembled WGS sequence"/>
</dbReference>
<feature type="region of interest" description="Disordered" evidence="6">
    <location>
        <begin position="142"/>
        <end position="174"/>
    </location>
</feature>
<dbReference type="AlphaFoldDB" id="A0AAV4CC90"/>
<comment type="similarity">
    <text evidence="2">Belongs to the SLC13A/DASS transporter (TC 2.A.47) family. NADC subfamily.</text>
</comment>
<evidence type="ECO:0000313" key="8">
    <source>
        <dbReference type="EMBL" id="GFO29483.1"/>
    </source>
</evidence>
<evidence type="ECO:0000256" key="6">
    <source>
        <dbReference type="SAM" id="MobiDB-lite"/>
    </source>
</evidence>
<feature type="compositionally biased region" description="Basic and acidic residues" evidence="6">
    <location>
        <begin position="158"/>
        <end position="174"/>
    </location>
</feature>
<proteinExistence type="inferred from homology"/>
<keyword evidence="9" id="KW-1185">Reference proteome</keyword>
<dbReference type="EMBL" id="BLXT01006160">
    <property type="protein sequence ID" value="GFO29483.1"/>
    <property type="molecule type" value="Genomic_DNA"/>
</dbReference>
<evidence type="ECO:0000256" key="5">
    <source>
        <dbReference type="ARBA" id="ARBA00023136"/>
    </source>
</evidence>
<reference evidence="8 9" key="1">
    <citation type="journal article" date="2021" name="Elife">
        <title>Chloroplast acquisition without the gene transfer in kleptoplastic sea slugs, Plakobranchus ocellatus.</title>
        <authorList>
            <person name="Maeda T."/>
            <person name="Takahashi S."/>
            <person name="Yoshida T."/>
            <person name="Shimamura S."/>
            <person name="Takaki Y."/>
            <person name="Nagai Y."/>
            <person name="Toyoda A."/>
            <person name="Suzuki Y."/>
            <person name="Arimoto A."/>
            <person name="Ishii H."/>
            <person name="Satoh N."/>
            <person name="Nishiyama T."/>
            <person name="Hasebe M."/>
            <person name="Maruyama T."/>
            <person name="Minagawa J."/>
            <person name="Obokata J."/>
            <person name="Shigenobu S."/>
        </authorList>
    </citation>
    <scope>NUCLEOTIDE SEQUENCE [LARGE SCALE GENOMIC DNA]</scope>
</reference>
<accession>A0AAV4CC90</accession>
<keyword evidence="3 7" id="KW-0812">Transmembrane</keyword>
<comment type="subcellular location">
    <subcellularLocation>
        <location evidence="1">Membrane</location>
        <topology evidence="1">Multi-pass membrane protein</topology>
    </subcellularLocation>
</comment>
<keyword evidence="4 7" id="KW-1133">Transmembrane helix</keyword>
<feature type="transmembrane region" description="Helical" evidence="7">
    <location>
        <begin position="292"/>
        <end position="315"/>
    </location>
</feature>
<feature type="transmembrane region" description="Helical" evidence="7">
    <location>
        <begin position="12"/>
        <end position="31"/>
    </location>
</feature>
<dbReference type="GO" id="GO:0005886">
    <property type="term" value="C:plasma membrane"/>
    <property type="evidence" value="ECO:0007669"/>
    <property type="project" value="TreeGrafter"/>
</dbReference>
<evidence type="ECO:0000313" key="9">
    <source>
        <dbReference type="Proteomes" id="UP000735302"/>
    </source>
</evidence>
<evidence type="ECO:0000256" key="1">
    <source>
        <dbReference type="ARBA" id="ARBA00004141"/>
    </source>
</evidence>
<dbReference type="Pfam" id="PF00939">
    <property type="entry name" value="Na_sulph_symp"/>
    <property type="match status" value="1"/>
</dbReference>